<evidence type="ECO:0000313" key="3">
    <source>
        <dbReference type="Proteomes" id="UP000182444"/>
    </source>
</evidence>
<dbReference type="VEuPathDB" id="FungiDB:YALI0_A04785g"/>
<dbReference type="AlphaFoldDB" id="A0A1D8N3Q8"/>
<organism evidence="1 3">
    <name type="scientific">Yarrowia lipolytica</name>
    <name type="common">Candida lipolytica</name>
    <dbReference type="NCBI Taxonomy" id="4952"/>
    <lineage>
        <taxon>Eukaryota</taxon>
        <taxon>Fungi</taxon>
        <taxon>Dikarya</taxon>
        <taxon>Ascomycota</taxon>
        <taxon>Saccharomycotina</taxon>
        <taxon>Dipodascomycetes</taxon>
        <taxon>Dipodascales</taxon>
        <taxon>Dipodascales incertae sedis</taxon>
        <taxon>Yarrowia</taxon>
    </lineage>
</organism>
<name>A0A1D8N3Q8_YARLL</name>
<evidence type="ECO:0000313" key="4">
    <source>
        <dbReference type="Proteomes" id="UP000256601"/>
    </source>
</evidence>
<reference evidence="2 4" key="2">
    <citation type="submission" date="2018-07" db="EMBL/GenBank/DDBJ databases">
        <title>Draft Genome Assemblies for Five Robust Yarrowia lipolytica Strains Exhibiting High Lipid Production and Pentose Sugar Utilization and Sugar Alcohol Secretion from Undetoxified Lignocellulosic Biomass Hydrolysates.</title>
        <authorList>
            <consortium name="DOE Joint Genome Institute"/>
            <person name="Walker C."/>
            <person name="Ryu S."/>
            <person name="Na H."/>
            <person name="Zane M."/>
            <person name="LaButti K."/>
            <person name="Lipzen A."/>
            <person name="Haridas S."/>
            <person name="Barry K."/>
            <person name="Grigoriev I.V."/>
            <person name="Quarterman J."/>
            <person name="Slininger P."/>
            <person name="Dien B."/>
            <person name="Trinh C.T."/>
        </authorList>
    </citation>
    <scope>NUCLEOTIDE SEQUENCE [LARGE SCALE GENOMIC DNA]</scope>
    <source>
        <strain evidence="2 4">YB392</strain>
    </source>
</reference>
<dbReference type="Proteomes" id="UP000256601">
    <property type="component" value="Unassembled WGS sequence"/>
</dbReference>
<dbReference type="EMBL" id="KZ859012">
    <property type="protein sequence ID" value="RDW25108.1"/>
    <property type="molecule type" value="Genomic_DNA"/>
</dbReference>
<reference evidence="1 3" key="1">
    <citation type="journal article" date="2016" name="PLoS ONE">
        <title>Sequence Assembly of Yarrowia lipolytica Strain W29/CLIB89 Shows Transposable Element Diversity.</title>
        <authorList>
            <person name="Magnan C."/>
            <person name="Yu J."/>
            <person name="Chang I."/>
            <person name="Jahn E."/>
            <person name="Kanomata Y."/>
            <person name="Wu J."/>
            <person name="Zeller M."/>
            <person name="Oakes M."/>
            <person name="Baldi P."/>
            <person name="Sandmeyer S."/>
        </authorList>
    </citation>
    <scope>NUCLEOTIDE SEQUENCE [LARGE SCALE GENOMIC DNA]</scope>
    <source>
        <strain evidence="1">CLIB89</strain>
        <strain evidence="3">CLIB89(W29)</strain>
    </source>
</reference>
<dbReference type="KEGG" id="yli:2906227"/>
<dbReference type="SUPFAM" id="SSF54695">
    <property type="entry name" value="POZ domain"/>
    <property type="match status" value="1"/>
</dbReference>
<protein>
    <submittedName>
        <fullName evidence="1">Uncharacterized protein</fullName>
    </submittedName>
</protein>
<dbReference type="Proteomes" id="UP000182444">
    <property type="component" value="Chromosome 1A"/>
</dbReference>
<dbReference type="VEuPathDB" id="FungiDB:YALI1_A04927g"/>
<sequence length="310" mass="35646">MTTDRLPLKQRMLKLKDIGSLSIDQCTYKNIELTVTDKQGHARVWNYSAKKFGTEFFPGGKRFFSANYSNKWWYERESNWLDFHMVQQDTKSVILVIAGHPYTLQVPDKGNVQPHLTRAPDVPAPISYGTKALQEIYKHPQLADFKIIDEDDKTHLIHTQVLIPLWPYLATVLESGMTESRDRTLKLQYPSNILDIIIGFLYGTVTNVSEELALELLIPAKVYFLQDLERAVERAITGSSLEGDRCIISWQTAKQADNQVIRDYCSCYFLEHVGHQATAYLCPDLLPEELAEFQTDLNNQRARQLLYEGQ</sequence>
<dbReference type="EMBL" id="CP017553">
    <property type="protein sequence ID" value="AOW00262.1"/>
    <property type="molecule type" value="Genomic_DNA"/>
</dbReference>
<evidence type="ECO:0000313" key="2">
    <source>
        <dbReference type="EMBL" id="RDW25108.1"/>
    </source>
</evidence>
<dbReference type="Gene3D" id="3.30.710.10">
    <property type="entry name" value="Potassium Channel Kv1.1, Chain A"/>
    <property type="match status" value="1"/>
</dbReference>
<accession>A0A1D8N3Q8</accession>
<proteinExistence type="predicted"/>
<dbReference type="InterPro" id="IPR011333">
    <property type="entry name" value="SKP1/BTB/POZ_sf"/>
</dbReference>
<dbReference type="GeneID" id="2906227"/>
<gene>
    <name evidence="2" type="ORF">B0I71DRAFT_133147</name>
    <name evidence="1" type="ORF">YALI1_A04927g</name>
</gene>
<evidence type="ECO:0000313" key="1">
    <source>
        <dbReference type="EMBL" id="AOW00262.1"/>
    </source>
</evidence>